<evidence type="ECO:0000256" key="2">
    <source>
        <dbReference type="ARBA" id="ARBA00022448"/>
    </source>
</evidence>
<dbReference type="PANTHER" id="PTHR43335:SF4">
    <property type="entry name" value="ABC TRANSPORTER, ATP-BINDING PROTEIN"/>
    <property type="match status" value="1"/>
</dbReference>
<name>A0ABR8U2E0_9CELL</name>
<sequence length="310" mass="32470">MIEAMGLTKKYGEKTAVDGISFTVRPGVVTGFLGPNGAGKSTTMRMIVGLDRPTAGTVTVNGRPYAQHRAPLGEVGVLLDAKGVHPGRTAREHLVAQATTHGIRSRRVDHVIEITGLASVAHKRAGTFSLGMGQRLGIANALLGDPHTLILDEPVNGLDPEGVVWVRTLLRALAAEGRTVLLSSHLMSEMALTADQLIVLGRGQVIADAPLKEIVARAQTTTVRVRTPAVAALTALLRRPGTEVTSVEADELDVTGLSAQDIADAAASAGIALYGLTPVQQSLEDAYMQLTAEAVEYRSFAPLPTAGGSR</sequence>
<keyword evidence="7" id="KW-1185">Reference proteome</keyword>
<dbReference type="Gene3D" id="3.40.50.300">
    <property type="entry name" value="P-loop containing nucleotide triphosphate hydrolases"/>
    <property type="match status" value="1"/>
</dbReference>
<keyword evidence="2" id="KW-0813">Transport</keyword>
<comment type="caution">
    <text evidence="6">The sequence shown here is derived from an EMBL/GenBank/DDBJ whole genome shotgun (WGS) entry which is preliminary data.</text>
</comment>
<dbReference type="InterPro" id="IPR003439">
    <property type="entry name" value="ABC_transporter-like_ATP-bd"/>
</dbReference>
<keyword evidence="3" id="KW-0547">Nucleotide-binding</keyword>
<accession>A0ABR8U2E0</accession>
<dbReference type="Pfam" id="PF00005">
    <property type="entry name" value="ABC_tran"/>
    <property type="match status" value="1"/>
</dbReference>
<dbReference type="GO" id="GO:0005524">
    <property type="term" value="F:ATP binding"/>
    <property type="evidence" value="ECO:0007669"/>
    <property type="project" value="UniProtKB-KW"/>
</dbReference>
<dbReference type="PROSITE" id="PS50893">
    <property type="entry name" value="ABC_TRANSPORTER_2"/>
    <property type="match status" value="1"/>
</dbReference>
<evidence type="ECO:0000256" key="3">
    <source>
        <dbReference type="ARBA" id="ARBA00022741"/>
    </source>
</evidence>
<evidence type="ECO:0000313" key="6">
    <source>
        <dbReference type="EMBL" id="MBD7982187.1"/>
    </source>
</evidence>
<keyword evidence="4 6" id="KW-0067">ATP-binding</keyword>
<dbReference type="CDD" id="cd03268">
    <property type="entry name" value="ABC_BcrA_bacitracin_resist"/>
    <property type="match status" value="1"/>
</dbReference>
<organism evidence="6 7">
    <name type="scientific">Oerskovia merdavium</name>
    <dbReference type="NCBI Taxonomy" id="2762227"/>
    <lineage>
        <taxon>Bacteria</taxon>
        <taxon>Bacillati</taxon>
        <taxon>Actinomycetota</taxon>
        <taxon>Actinomycetes</taxon>
        <taxon>Micrococcales</taxon>
        <taxon>Cellulomonadaceae</taxon>
        <taxon>Oerskovia</taxon>
    </lineage>
</organism>
<dbReference type="RefSeq" id="WP_191805404.1">
    <property type="nucleotide sequence ID" value="NZ_JACSQF010000018.1"/>
</dbReference>
<evidence type="ECO:0000259" key="5">
    <source>
        <dbReference type="PROSITE" id="PS50893"/>
    </source>
</evidence>
<dbReference type="SMART" id="SM00382">
    <property type="entry name" value="AAA"/>
    <property type="match status" value="1"/>
</dbReference>
<feature type="domain" description="ABC transporter" evidence="5">
    <location>
        <begin position="2"/>
        <end position="227"/>
    </location>
</feature>
<gene>
    <name evidence="6" type="ORF">H9641_15890</name>
</gene>
<evidence type="ECO:0000313" key="7">
    <source>
        <dbReference type="Proteomes" id="UP000655570"/>
    </source>
</evidence>
<reference evidence="6 7" key="1">
    <citation type="submission" date="2020-08" db="EMBL/GenBank/DDBJ databases">
        <title>A Genomic Blueprint of the Chicken Gut Microbiome.</title>
        <authorList>
            <person name="Gilroy R."/>
            <person name="Ravi A."/>
            <person name="Getino M."/>
            <person name="Pursley I."/>
            <person name="Horton D.L."/>
            <person name="Alikhan N.-F."/>
            <person name="Baker D."/>
            <person name="Gharbi K."/>
            <person name="Hall N."/>
            <person name="Watson M."/>
            <person name="Adriaenssens E.M."/>
            <person name="Foster-Nyarko E."/>
            <person name="Jarju S."/>
            <person name="Secka A."/>
            <person name="Antonio M."/>
            <person name="Oren A."/>
            <person name="Chaudhuri R."/>
            <person name="La Ragione R.M."/>
            <person name="Hildebrand F."/>
            <person name="Pallen M.J."/>
        </authorList>
    </citation>
    <scope>NUCLEOTIDE SEQUENCE [LARGE SCALE GENOMIC DNA]</scope>
    <source>
        <strain evidence="6 7">Sa2CUA9</strain>
    </source>
</reference>
<evidence type="ECO:0000256" key="4">
    <source>
        <dbReference type="ARBA" id="ARBA00022840"/>
    </source>
</evidence>
<dbReference type="PANTHER" id="PTHR43335">
    <property type="entry name" value="ABC TRANSPORTER, ATP-BINDING PROTEIN"/>
    <property type="match status" value="1"/>
</dbReference>
<dbReference type="SUPFAM" id="SSF52540">
    <property type="entry name" value="P-loop containing nucleoside triphosphate hydrolases"/>
    <property type="match status" value="1"/>
</dbReference>
<proteinExistence type="inferred from homology"/>
<evidence type="ECO:0000256" key="1">
    <source>
        <dbReference type="ARBA" id="ARBA00005417"/>
    </source>
</evidence>
<dbReference type="InterPro" id="IPR003593">
    <property type="entry name" value="AAA+_ATPase"/>
</dbReference>
<comment type="similarity">
    <text evidence="1">Belongs to the ABC transporter superfamily.</text>
</comment>
<dbReference type="Proteomes" id="UP000655570">
    <property type="component" value="Unassembled WGS sequence"/>
</dbReference>
<dbReference type="EMBL" id="JACSQF010000018">
    <property type="protein sequence ID" value="MBD7982187.1"/>
    <property type="molecule type" value="Genomic_DNA"/>
</dbReference>
<dbReference type="InterPro" id="IPR027417">
    <property type="entry name" value="P-loop_NTPase"/>
</dbReference>
<protein>
    <submittedName>
        <fullName evidence="6">ABC transporter ATP-binding protein</fullName>
    </submittedName>
</protein>